<dbReference type="RefSeq" id="WP_218443928.1">
    <property type="nucleotide sequence ID" value="NZ_JAGSPA010000001.1"/>
</dbReference>
<dbReference type="Proteomes" id="UP000722336">
    <property type="component" value="Unassembled WGS sequence"/>
</dbReference>
<sequence length="197" mass="22014">MGLYVSSLKSLPYAGRSLYVYLLDYGWPDDDYAALFKRHFLGLANRASETEAIVVASERGIHFANEVFDWHSIVGLDANQVLPAIMISTVHPHYFERGSFREDTGEAHDLVLIPLREACTSPDEFLQLVGSIFDDLERGLTLRQFAIAKKDRGPFGLVDGELGLVKRSWAATILQPNFMGVGVDLKKLFSKDHGKAR</sequence>
<evidence type="ECO:0000313" key="1">
    <source>
        <dbReference type="EMBL" id="MBV7255587.1"/>
    </source>
</evidence>
<reference evidence="1 2" key="1">
    <citation type="submission" date="2021-04" db="EMBL/GenBank/DDBJ databases">
        <authorList>
            <person name="Pira H."/>
            <person name="Risdian C."/>
            <person name="Wink J."/>
        </authorList>
    </citation>
    <scope>NUCLEOTIDE SEQUENCE [LARGE SCALE GENOMIC DNA]</scope>
    <source>
        <strain evidence="1 2">WHA3</strain>
    </source>
</reference>
<evidence type="ECO:0000313" key="2">
    <source>
        <dbReference type="Proteomes" id="UP000722336"/>
    </source>
</evidence>
<dbReference type="EMBL" id="JAGSPA010000001">
    <property type="protein sequence ID" value="MBV7255587.1"/>
    <property type="molecule type" value="Genomic_DNA"/>
</dbReference>
<name>A0ABS6SCK4_9SPHN</name>
<organism evidence="1 2">
    <name type="scientific">Pacificimonas pallii</name>
    <dbReference type="NCBI Taxonomy" id="2827236"/>
    <lineage>
        <taxon>Bacteria</taxon>
        <taxon>Pseudomonadati</taxon>
        <taxon>Pseudomonadota</taxon>
        <taxon>Alphaproteobacteria</taxon>
        <taxon>Sphingomonadales</taxon>
        <taxon>Sphingosinicellaceae</taxon>
        <taxon>Pacificimonas</taxon>
    </lineage>
</organism>
<proteinExistence type="predicted"/>
<keyword evidence="2" id="KW-1185">Reference proteome</keyword>
<comment type="caution">
    <text evidence="1">The sequence shown here is derived from an EMBL/GenBank/DDBJ whole genome shotgun (WGS) entry which is preliminary data.</text>
</comment>
<protein>
    <submittedName>
        <fullName evidence="1">Uncharacterized protein</fullName>
    </submittedName>
</protein>
<accession>A0ABS6SCK4</accession>
<gene>
    <name evidence="1" type="ORF">KCG44_02175</name>
</gene>